<evidence type="ECO:0000256" key="5">
    <source>
        <dbReference type="ARBA" id="ARBA00023157"/>
    </source>
</evidence>
<feature type="region of interest" description="Disordered" evidence="7">
    <location>
        <begin position="197"/>
        <end position="234"/>
    </location>
</feature>
<organism evidence="9 10">
    <name type="scientific">Aspergillus udagawae</name>
    <dbReference type="NCBI Taxonomy" id="91492"/>
    <lineage>
        <taxon>Eukaryota</taxon>
        <taxon>Fungi</taxon>
        <taxon>Dikarya</taxon>
        <taxon>Ascomycota</taxon>
        <taxon>Pezizomycotina</taxon>
        <taxon>Eurotiomycetes</taxon>
        <taxon>Eurotiomycetidae</taxon>
        <taxon>Eurotiales</taxon>
        <taxon>Aspergillaceae</taxon>
        <taxon>Aspergillus</taxon>
        <taxon>Aspergillus subgen. Fumigati</taxon>
    </lineage>
</organism>
<evidence type="ECO:0000256" key="6">
    <source>
        <dbReference type="RuleBase" id="RU371123"/>
    </source>
</evidence>
<dbReference type="EC" id="1.8.3.2" evidence="6"/>
<dbReference type="SUPFAM" id="SSF69000">
    <property type="entry name" value="FAD-dependent thiol oxidase"/>
    <property type="match status" value="1"/>
</dbReference>
<comment type="caution">
    <text evidence="9">The sequence shown here is derived from an EMBL/GenBank/DDBJ whole genome shotgun (WGS) entry which is preliminary data.</text>
</comment>
<evidence type="ECO:0000259" key="8">
    <source>
        <dbReference type="PROSITE" id="PS51324"/>
    </source>
</evidence>
<evidence type="ECO:0000313" key="10">
    <source>
        <dbReference type="Proteomes" id="UP000465266"/>
    </source>
</evidence>
<evidence type="ECO:0000256" key="1">
    <source>
        <dbReference type="ARBA" id="ARBA00001974"/>
    </source>
</evidence>
<dbReference type="EMBL" id="BLKG01000007">
    <property type="protein sequence ID" value="GFF73802.1"/>
    <property type="molecule type" value="Genomic_DNA"/>
</dbReference>
<dbReference type="PANTHER" id="PTHR12645">
    <property type="entry name" value="ALR/ERV"/>
    <property type="match status" value="1"/>
</dbReference>
<gene>
    <name evidence="9" type="ORF">IFM53868_01163</name>
</gene>
<comment type="cofactor">
    <cofactor evidence="1 6">
        <name>FAD</name>
        <dbReference type="ChEBI" id="CHEBI:57692"/>
    </cofactor>
</comment>
<reference evidence="9 10" key="1">
    <citation type="submission" date="2020-01" db="EMBL/GenBank/DDBJ databases">
        <title>Draft genome sequence of Aspergillus udagawae IFM 53868.</title>
        <authorList>
            <person name="Takahashi H."/>
            <person name="Yaguchi T."/>
        </authorList>
    </citation>
    <scope>NUCLEOTIDE SEQUENCE [LARGE SCALE GENOMIC DNA]</scope>
    <source>
        <strain evidence="9 10">IFM 53868</strain>
    </source>
</reference>
<dbReference type="Pfam" id="PF04777">
    <property type="entry name" value="Evr1_Alr"/>
    <property type="match status" value="1"/>
</dbReference>
<keyword evidence="5" id="KW-1015">Disulfide bond</keyword>
<comment type="catalytic activity">
    <reaction evidence="6">
        <text>2 R'C(R)SH + O2 = R'C(R)S-S(R)CR' + H2O2</text>
        <dbReference type="Rhea" id="RHEA:17357"/>
        <dbReference type="ChEBI" id="CHEBI:15379"/>
        <dbReference type="ChEBI" id="CHEBI:16240"/>
        <dbReference type="ChEBI" id="CHEBI:16520"/>
        <dbReference type="ChEBI" id="CHEBI:17412"/>
        <dbReference type="EC" id="1.8.3.2"/>
    </reaction>
</comment>
<keyword evidence="2 6" id="KW-0285">Flavoprotein</keyword>
<name>A0ABQ1A8L7_9EURO</name>
<dbReference type="Proteomes" id="UP000465266">
    <property type="component" value="Unassembled WGS sequence"/>
</dbReference>
<evidence type="ECO:0000256" key="4">
    <source>
        <dbReference type="ARBA" id="ARBA00023002"/>
    </source>
</evidence>
<evidence type="ECO:0000256" key="3">
    <source>
        <dbReference type="ARBA" id="ARBA00022827"/>
    </source>
</evidence>
<evidence type="ECO:0000256" key="7">
    <source>
        <dbReference type="SAM" id="MobiDB-lite"/>
    </source>
</evidence>
<feature type="domain" description="ERV/ALR sulfhydryl oxidase" evidence="8">
    <location>
        <begin position="85"/>
        <end position="186"/>
    </location>
</feature>
<keyword evidence="10" id="KW-1185">Reference proteome</keyword>
<evidence type="ECO:0000256" key="2">
    <source>
        <dbReference type="ARBA" id="ARBA00022630"/>
    </source>
</evidence>
<sequence length="234" mass="26115">MANRQTTRRILITSAIAVFVLFVLFVRPQGPPSPALRAPGHIDKSAPAVTDKDDLLKGEVIMPRLGKDCKVREPLVLGLKHVLIRLGNIRAELGRATWKYFHTMLARYPEEPTEEQQETLRSFILLFARLYPCGECASHFQSHLKKYPPQVSSRNAAAGWGCFIHNEVNAMLGKPEFDCNNIGDFYDCGCAEDEKAAGHKDKSQAESQGLHQKNDHEGDATTPVEIHKEPTTRG</sequence>
<accession>A0ABQ1A8L7</accession>
<dbReference type="PROSITE" id="PS51324">
    <property type="entry name" value="ERV_ALR"/>
    <property type="match status" value="1"/>
</dbReference>
<proteinExistence type="predicted"/>
<dbReference type="InterPro" id="IPR036774">
    <property type="entry name" value="ERV/ALR_sulphydryl_oxid_sf"/>
</dbReference>
<protein>
    <recommendedName>
        <fullName evidence="6">Sulfhydryl oxidase</fullName>
        <ecNumber evidence="6">1.8.3.2</ecNumber>
    </recommendedName>
</protein>
<dbReference type="InterPro" id="IPR017905">
    <property type="entry name" value="ERV/ALR_sulphydryl_oxidase"/>
</dbReference>
<keyword evidence="3 6" id="KW-0274">FAD</keyword>
<dbReference type="PANTHER" id="PTHR12645:SF1">
    <property type="entry name" value="FAD-LINKED SULFHYDRYL OXIDASE ERV2"/>
    <property type="match status" value="1"/>
</dbReference>
<evidence type="ECO:0000313" key="9">
    <source>
        <dbReference type="EMBL" id="GFF73802.1"/>
    </source>
</evidence>
<keyword evidence="4 6" id="KW-0560">Oxidoreductase</keyword>
<dbReference type="InterPro" id="IPR039799">
    <property type="entry name" value="ALR/ERV"/>
</dbReference>
<feature type="compositionally biased region" description="Basic and acidic residues" evidence="7">
    <location>
        <begin position="212"/>
        <end position="234"/>
    </location>
</feature>
<dbReference type="Gene3D" id="1.20.120.310">
    <property type="entry name" value="ERV/ALR sulfhydryl oxidase domain"/>
    <property type="match status" value="1"/>
</dbReference>